<sequence>MAAAENEPTPLWLNPAFSRQIVKGNLMTLSAKPKTVDEGEWIAHHVVEHYRNLWNFVRVVHEKEENGDSICNPRSCPKMSAGSNHSYTWLNSRYQPVELPAAEYMTLMQRWISGKINDLRLFPTDPSSVSFASNPAISTTSSAQVLQQAAAAAAAATPSDDPSGGAAVEEDWIGRRSGFPKDFHDICRTIFVQMFRVYAHLYHNHFVEPFYHLNLEKQLNSCFSHFAMTAAELRLLKAEDFEPLQGLVDLWAAMGTFPTDSKVYQYANVTKGKQVLDTAGF</sequence>
<feature type="binding site" evidence="1">
    <location>
        <position position="205"/>
    </location>
    <ligand>
        <name>Zn(2+)</name>
        <dbReference type="ChEBI" id="CHEBI:29105"/>
    </ligand>
</feature>
<gene>
    <name evidence="2" type="ORF">F5X68DRAFT_265385</name>
</gene>
<dbReference type="EMBL" id="JAGSXJ010000033">
    <property type="protein sequence ID" value="KAH6668655.1"/>
    <property type="molecule type" value="Genomic_DNA"/>
</dbReference>
<evidence type="ECO:0000313" key="2">
    <source>
        <dbReference type="EMBL" id="KAH6668655.1"/>
    </source>
</evidence>
<dbReference type="SMART" id="SM01388">
    <property type="entry name" value="Mob1_phocein"/>
    <property type="match status" value="1"/>
</dbReference>
<keyword evidence="1" id="KW-0862">Zinc</keyword>
<keyword evidence="1" id="KW-0479">Metal-binding</keyword>
<dbReference type="SUPFAM" id="SSF101152">
    <property type="entry name" value="Mob1/phocein"/>
    <property type="match status" value="1"/>
</dbReference>
<dbReference type="Pfam" id="PF03637">
    <property type="entry name" value="Mob1_phocein"/>
    <property type="match status" value="2"/>
</dbReference>
<feature type="binding site" evidence="1">
    <location>
        <position position="200"/>
    </location>
    <ligand>
        <name>Zn(2+)</name>
        <dbReference type="ChEBI" id="CHEBI:29105"/>
    </ligand>
</feature>
<comment type="caution">
    <text evidence="2">The sequence shown here is derived from an EMBL/GenBank/DDBJ whole genome shotgun (WGS) entry which is preliminary data.</text>
</comment>
<dbReference type="PANTHER" id="PTHR22599">
    <property type="entry name" value="MPS ONE BINDER KINASE ACTIVATOR-LIKE MOB"/>
    <property type="match status" value="1"/>
</dbReference>
<dbReference type="InterPro" id="IPR036703">
    <property type="entry name" value="MOB_kinase_act_sf"/>
</dbReference>
<proteinExistence type="predicted"/>
<dbReference type="GO" id="GO:0016301">
    <property type="term" value="F:kinase activity"/>
    <property type="evidence" value="ECO:0007669"/>
    <property type="project" value="UniProtKB-KW"/>
</dbReference>
<keyword evidence="2" id="KW-0418">Kinase</keyword>
<feature type="binding site" evidence="1">
    <location>
        <position position="71"/>
    </location>
    <ligand>
        <name>Zn(2+)</name>
        <dbReference type="ChEBI" id="CHEBI:29105"/>
    </ligand>
</feature>
<organism evidence="2 3">
    <name type="scientific">Plectosphaerella plurivora</name>
    <dbReference type="NCBI Taxonomy" id="936078"/>
    <lineage>
        <taxon>Eukaryota</taxon>
        <taxon>Fungi</taxon>
        <taxon>Dikarya</taxon>
        <taxon>Ascomycota</taxon>
        <taxon>Pezizomycotina</taxon>
        <taxon>Sordariomycetes</taxon>
        <taxon>Hypocreomycetidae</taxon>
        <taxon>Glomerellales</taxon>
        <taxon>Plectosphaerellaceae</taxon>
        <taxon>Plectosphaerella</taxon>
    </lineage>
</organism>
<feature type="binding site" evidence="1">
    <location>
        <position position="76"/>
    </location>
    <ligand>
        <name>Zn(2+)</name>
        <dbReference type="ChEBI" id="CHEBI:29105"/>
    </ligand>
</feature>
<dbReference type="AlphaFoldDB" id="A0A9P8V269"/>
<protein>
    <submittedName>
        <fullName evidence="2">CBK1 kinase activator protein MOB2</fullName>
    </submittedName>
</protein>
<keyword evidence="2" id="KW-0808">Transferase</keyword>
<reference evidence="2" key="1">
    <citation type="journal article" date="2021" name="Nat. Commun.">
        <title>Genetic determinants of endophytism in the Arabidopsis root mycobiome.</title>
        <authorList>
            <person name="Mesny F."/>
            <person name="Miyauchi S."/>
            <person name="Thiergart T."/>
            <person name="Pickel B."/>
            <person name="Atanasova L."/>
            <person name="Karlsson M."/>
            <person name="Huettel B."/>
            <person name="Barry K.W."/>
            <person name="Haridas S."/>
            <person name="Chen C."/>
            <person name="Bauer D."/>
            <person name="Andreopoulos W."/>
            <person name="Pangilinan J."/>
            <person name="LaButti K."/>
            <person name="Riley R."/>
            <person name="Lipzen A."/>
            <person name="Clum A."/>
            <person name="Drula E."/>
            <person name="Henrissat B."/>
            <person name="Kohler A."/>
            <person name="Grigoriev I.V."/>
            <person name="Martin F.M."/>
            <person name="Hacquard S."/>
        </authorList>
    </citation>
    <scope>NUCLEOTIDE SEQUENCE</scope>
    <source>
        <strain evidence="2">MPI-SDFR-AT-0117</strain>
    </source>
</reference>
<evidence type="ECO:0000256" key="1">
    <source>
        <dbReference type="PIRSR" id="PIRSR605301-1"/>
    </source>
</evidence>
<keyword evidence="3" id="KW-1185">Reference proteome</keyword>
<dbReference type="InterPro" id="IPR005301">
    <property type="entry name" value="MOB_kinase_act_fam"/>
</dbReference>
<evidence type="ECO:0000313" key="3">
    <source>
        <dbReference type="Proteomes" id="UP000770015"/>
    </source>
</evidence>
<dbReference type="OrthoDB" id="10261121at2759"/>
<dbReference type="Gene3D" id="1.20.140.30">
    <property type="entry name" value="MOB kinase activator"/>
    <property type="match status" value="1"/>
</dbReference>
<name>A0A9P8V269_9PEZI</name>
<accession>A0A9P8V269</accession>
<dbReference type="Proteomes" id="UP000770015">
    <property type="component" value="Unassembled WGS sequence"/>
</dbReference>